<comment type="subcellular location">
    <subcellularLocation>
        <location evidence="2">Apical cell membrane</location>
    </subcellularLocation>
    <subcellularLocation>
        <location evidence="6">Cell projection</location>
        <location evidence="6">Filopodium</location>
    </subcellularLocation>
    <subcellularLocation>
        <location evidence="7">Cell projection</location>
        <location evidence="7">Lamellipodium</location>
    </subcellularLocation>
    <subcellularLocation>
        <location evidence="1">Cell projection</location>
        <location evidence="1">Microvillus</location>
    </subcellularLocation>
    <subcellularLocation>
        <location evidence="4">Cell projection</location>
        <location evidence="4">Ruffle</location>
    </subcellularLocation>
    <subcellularLocation>
        <location evidence="3">Membrane raft</location>
    </subcellularLocation>
    <subcellularLocation>
        <location evidence="5">Membrane</location>
        <topology evidence="5">Single-pass type I membrane protein</topology>
    </subcellularLocation>
</comment>
<keyword evidence="12 21" id="KW-0732">Signal</keyword>
<dbReference type="InterPro" id="IPR013836">
    <property type="entry name" value="CD34/Podocalyxin"/>
</dbReference>
<dbReference type="PANTHER" id="PTHR12067">
    <property type="entry name" value="PODOCALYXIN"/>
    <property type="match status" value="1"/>
</dbReference>
<evidence type="ECO:0000256" key="19">
    <source>
        <dbReference type="SAM" id="MobiDB-lite"/>
    </source>
</evidence>
<dbReference type="GeneID" id="120032296"/>
<dbReference type="GO" id="GO:0016477">
    <property type="term" value="P:cell migration"/>
    <property type="evidence" value="ECO:0007669"/>
    <property type="project" value="InterPro"/>
</dbReference>
<evidence type="ECO:0000256" key="8">
    <source>
        <dbReference type="ARBA" id="ARBA00007029"/>
    </source>
</evidence>
<keyword evidence="22" id="KW-1185">Reference proteome</keyword>
<evidence type="ECO:0000313" key="23">
    <source>
        <dbReference type="RefSeq" id="XP_038834249.1"/>
    </source>
</evidence>
<dbReference type="Proteomes" id="UP000808372">
    <property type="component" value="Chromosome 38"/>
</dbReference>
<evidence type="ECO:0000256" key="21">
    <source>
        <dbReference type="SAM" id="SignalP"/>
    </source>
</evidence>
<evidence type="ECO:0000256" key="9">
    <source>
        <dbReference type="ARBA" id="ARBA00017371"/>
    </source>
</evidence>
<evidence type="ECO:0000256" key="2">
    <source>
        <dbReference type="ARBA" id="ARBA00004221"/>
    </source>
</evidence>
<dbReference type="GO" id="GO:0016324">
    <property type="term" value="C:apical plasma membrane"/>
    <property type="evidence" value="ECO:0007669"/>
    <property type="project" value="UniProtKB-SubCell"/>
</dbReference>
<dbReference type="GO" id="GO:0001726">
    <property type="term" value="C:ruffle"/>
    <property type="evidence" value="ECO:0007669"/>
    <property type="project" value="UniProtKB-SubCell"/>
</dbReference>
<comment type="similarity">
    <text evidence="8">Belongs to the podocalyxin family.</text>
</comment>
<dbReference type="GO" id="GO:0030027">
    <property type="term" value="C:lamellipodium"/>
    <property type="evidence" value="ECO:0007669"/>
    <property type="project" value="UniProtKB-SubCell"/>
</dbReference>
<evidence type="ECO:0000256" key="14">
    <source>
        <dbReference type="ARBA" id="ARBA00022989"/>
    </source>
</evidence>
<gene>
    <name evidence="23" type="primary">LOC120032296</name>
</gene>
<evidence type="ECO:0000256" key="17">
    <source>
        <dbReference type="ARBA" id="ARBA00023273"/>
    </source>
</evidence>
<dbReference type="InterPro" id="IPR017403">
    <property type="entry name" value="PODXL"/>
</dbReference>
<evidence type="ECO:0000256" key="11">
    <source>
        <dbReference type="ARBA" id="ARBA00022692"/>
    </source>
</evidence>
<keyword evidence="17" id="KW-0966">Cell projection</keyword>
<dbReference type="RefSeq" id="XP_038834249.1">
    <property type="nucleotide sequence ID" value="XM_038978321.1"/>
</dbReference>
<name>A0A8U0TYW6_SALNM</name>
<dbReference type="GO" id="GO:0045121">
    <property type="term" value="C:membrane raft"/>
    <property type="evidence" value="ECO:0007669"/>
    <property type="project" value="UniProtKB-SubCell"/>
</dbReference>
<evidence type="ECO:0000256" key="6">
    <source>
        <dbReference type="ARBA" id="ARBA00004486"/>
    </source>
</evidence>
<dbReference type="GO" id="GO:0030175">
    <property type="term" value="C:filopodium"/>
    <property type="evidence" value="ECO:0007669"/>
    <property type="project" value="UniProtKB-SubCell"/>
</dbReference>
<keyword evidence="14 20" id="KW-1133">Transmembrane helix</keyword>
<feature type="transmembrane region" description="Helical" evidence="20">
    <location>
        <begin position="377"/>
        <end position="400"/>
    </location>
</feature>
<evidence type="ECO:0000256" key="10">
    <source>
        <dbReference type="ARBA" id="ARBA00022475"/>
    </source>
</evidence>
<dbReference type="GO" id="GO:0031528">
    <property type="term" value="C:microvillus membrane"/>
    <property type="evidence" value="ECO:0007669"/>
    <property type="project" value="TreeGrafter"/>
</dbReference>
<dbReference type="GO" id="GO:0032534">
    <property type="term" value="P:regulation of microvillus assembly"/>
    <property type="evidence" value="ECO:0007669"/>
    <property type="project" value="TreeGrafter"/>
</dbReference>
<keyword evidence="10" id="KW-1003">Cell membrane</keyword>
<feature type="region of interest" description="Disordered" evidence="19">
    <location>
        <begin position="199"/>
        <end position="299"/>
    </location>
</feature>
<evidence type="ECO:0000256" key="5">
    <source>
        <dbReference type="ARBA" id="ARBA00004479"/>
    </source>
</evidence>
<evidence type="ECO:0000256" key="13">
    <source>
        <dbReference type="ARBA" id="ARBA00022889"/>
    </source>
</evidence>
<dbReference type="OrthoDB" id="9948358at2759"/>
<sequence length="474" mass="49672">METKMRITWALLPLGLLLHCTDANPTQLPSSSSYIASITTTITAGVTATPSPISTQKVTSVASNTTTITAGVTATPSPISTQKVTSVASNTATITAGVTATPSPISIQKVTSVASNTTTITTAGFTATPSPISTQKVTSVASNTATITAGVTATPSPISIQKVTSVASNTATITTAGFTAATNSPTHKMTSVASNTATITTSGVTPGASIVTATDTAGTGASGSSGTLTQTPPDTTEVTQVSTTTSVGPTPWSASSSPSHPPSTSSPVGSGSSLATTTTSTQERMVSTTMAETTTPPKSFTFVKSQRHGENYERKDLEKLCRQLMSQMHDANCILTVRENNGHTTFDSVVMTGKVDNSVVQQYYEEITRKPSDNMTLIAILASCGALLAMIVGFAIYASYHRKSYRKNLQQHLTEELQTVEDGYHDNPTLEVMEVQPEMQEKKVALNGEFNDSWIVPIDSLLKEEMPDEEDTHL</sequence>
<evidence type="ECO:0000256" key="12">
    <source>
        <dbReference type="ARBA" id="ARBA00022729"/>
    </source>
</evidence>
<feature type="signal peptide" evidence="21">
    <location>
        <begin position="1"/>
        <end position="23"/>
    </location>
</feature>
<evidence type="ECO:0000313" key="22">
    <source>
        <dbReference type="Proteomes" id="UP000808372"/>
    </source>
</evidence>
<reference evidence="23" key="1">
    <citation type="submission" date="2025-08" db="UniProtKB">
        <authorList>
            <consortium name="RefSeq"/>
        </authorList>
    </citation>
    <scope>IDENTIFICATION</scope>
    <source>
        <tissue evidence="23">White muscle</tissue>
    </source>
</reference>
<evidence type="ECO:0000256" key="4">
    <source>
        <dbReference type="ARBA" id="ARBA00004466"/>
    </source>
</evidence>
<feature type="compositionally biased region" description="Low complexity" evidence="19">
    <location>
        <begin position="212"/>
        <end position="281"/>
    </location>
</feature>
<accession>A0A8U0TYW6</accession>
<evidence type="ECO:0000256" key="15">
    <source>
        <dbReference type="ARBA" id="ARBA00023136"/>
    </source>
</evidence>
<dbReference type="GO" id="GO:0007155">
    <property type="term" value="P:cell adhesion"/>
    <property type="evidence" value="ECO:0007669"/>
    <property type="project" value="UniProtKB-KW"/>
</dbReference>
<keyword evidence="16" id="KW-0325">Glycoprotein</keyword>
<evidence type="ECO:0000256" key="16">
    <source>
        <dbReference type="ARBA" id="ARBA00023180"/>
    </source>
</evidence>
<dbReference type="AlphaFoldDB" id="A0A8U0TYW6"/>
<evidence type="ECO:0000256" key="20">
    <source>
        <dbReference type="SAM" id="Phobius"/>
    </source>
</evidence>
<dbReference type="PANTHER" id="PTHR12067:SF5">
    <property type="entry name" value="PODOCALYXIN"/>
    <property type="match status" value="1"/>
</dbReference>
<proteinExistence type="inferred from homology"/>
<protein>
    <recommendedName>
        <fullName evidence="9">Podocalyxin</fullName>
    </recommendedName>
    <alternativeName>
        <fullName evidence="18">Podocalyxin-like protein 1</fullName>
    </alternativeName>
</protein>
<evidence type="ECO:0000256" key="3">
    <source>
        <dbReference type="ARBA" id="ARBA00004285"/>
    </source>
</evidence>
<dbReference type="GO" id="GO:0022408">
    <property type="term" value="P:negative regulation of cell-cell adhesion"/>
    <property type="evidence" value="ECO:0007669"/>
    <property type="project" value="TreeGrafter"/>
</dbReference>
<evidence type="ECO:0000256" key="18">
    <source>
        <dbReference type="ARBA" id="ARBA00031141"/>
    </source>
</evidence>
<dbReference type="KEGG" id="snh:120032296"/>
<dbReference type="Pfam" id="PF06365">
    <property type="entry name" value="CD34_antigen"/>
    <property type="match status" value="1"/>
</dbReference>
<evidence type="ECO:0000256" key="7">
    <source>
        <dbReference type="ARBA" id="ARBA00004510"/>
    </source>
</evidence>
<keyword evidence="15 20" id="KW-0472">Membrane</keyword>
<keyword evidence="11 20" id="KW-0812">Transmembrane</keyword>
<evidence type="ECO:0000256" key="1">
    <source>
        <dbReference type="ARBA" id="ARBA00004105"/>
    </source>
</evidence>
<feature type="compositionally biased region" description="Polar residues" evidence="19">
    <location>
        <begin position="282"/>
        <end position="299"/>
    </location>
</feature>
<feature type="chain" id="PRO_5035792097" description="Podocalyxin" evidence="21">
    <location>
        <begin position="24"/>
        <end position="474"/>
    </location>
</feature>
<dbReference type="GO" id="GO:0033634">
    <property type="term" value="P:positive regulation of cell-cell adhesion mediated by integrin"/>
    <property type="evidence" value="ECO:0007669"/>
    <property type="project" value="TreeGrafter"/>
</dbReference>
<organism evidence="22 23">
    <name type="scientific">Salvelinus namaycush</name>
    <name type="common">Lake trout</name>
    <name type="synonym">Salmo namaycush</name>
    <dbReference type="NCBI Taxonomy" id="8040"/>
    <lineage>
        <taxon>Eukaryota</taxon>
        <taxon>Metazoa</taxon>
        <taxon>Chordata</taxon>
        <taxon>Craniata</taxon>
        <taxon>Vertebrata</taxon>
        <taxon>Euteleostomi</taxon>
        <taxon>Actinopterygii</taxon>
        <taxon>Neopterygii</taxon>
        <taxon>Teleostei</taxon>
        <taxon>Protacanthopterygii</taxon>
        <taxon>Salmoniformes</taxon>
        <taxon>Salmonidae</taxon>
        <taxon>Salmoninae</taxon>
        <taxon>Salvelinus</taxon>
    </lineage>
</organism>
<keyword evidence="13" id="KW-0130">Cell adhesion</keyword>